<keyword evidence="3" id="KW-0804">Transcription</keyword>
<keyword evidence="2 5" id="KW-0238">DNA-binding</keyword>
<dbReference type="PROSITE" id="PS50995">
    <property type="entry name" value="HTH_MARR_2"/>
    <property type="match status" value="1"/>
</dbReference>
<proteinExistence type="predicted"/>
<organism evidence="5 6">
    <name type="scientific">Evansella caseinilytica</name>
    <dbReference type="NCBI Taxonomy" id="1503961"/>
    <lineage>
        <taxon>Bacteria</taxon>
        <taxon>Bacillati</taxon>
        <taxon>Bacillota</taxon>
        <taxon>Bacilli</taxon>
        <taxon>Bacillales</taxon>
        <taxon>Bacillaceae</taxon>
        <taxon>Evansella</taxon>
    </lineage>
</organism>
<evidence type="ECO:0000256" key="3">
    <source>
        <dbReference type="ARBA" id="ARBA00023163"/>
    </source>
</evidence>
<evidence type="ECO:0000313" key="5">
    <source>
        <dbReference type="EMBL" id="SDZ41469.1"/>
    </source>
</evidence>
<dbReference type="PANTHER" id="PTHR42756">
    <property type="entry name" value="TRANSCRIPTIONAL REGULATOR, MARR"/>
    <property type="match status" value="1"/>
</dbReference>
<dbReference type="GO" id="GO:0003700">
    <property type="term" value="F:DNA-binding transcription factor activity"/>
    <property type="evidence" value="ECO:0007669"/>
    <property type="project" value="InterPro"/>
</dbReference>
<dbReference type="Pfam" id="PF01047">
    <property type="entry name" value="MarR"/>
    <property type="match status" value="1"/>
</dbReference>
<name>A0A1H3SWG1_9BACI</name>
<gene>
    <name evidence="5" type="ORF">SAMN05421736_11238</name>
</gene>
<dbReference type="PANTHER" id="PTHR42756:SF1">
    <property type="entry name" value="TRANSCRIPTIONAL REPRESSOR OF EMRAB OPERON"/>
    <property type="match status" value="1"/>
</dbReference>
<dbReference type="STRING" id="1503961.SAMN05421736_11238"/>
<protein>
    <submittedName>
        <fullName evidence="5">DNA-binding transcriptional regulator, MarR family</fullName>
    </submittedName>
</protein>
<dbReference type="SMART" id="SM00347">
    <property type="entry name" value="HTH_MARR"/>
    <property type="match status" value="1"/>
</dbReference>
<keyword evidence="1" id="KW-0805">Transcription regulation</keyword>
<evidence type="ECO:0000259" key="4">
    <source>
        <dbReference type="PROSITE" id="PS50995"/>
    </source>
</evidence>
<evidence type="ECO:0000256" key="1">
    <source>
        <dbReference type="ARBA" id="ARBA00023015"/>
    </source>
</evidence>
<dbReference type="PROSITE" id="PS01117">
    <property type="entry name" value="HTH_MARR_1"/>
    <property type="match status" value="1"/>
</dbReference>
<accession>A0A1H3SWG1</accession>
<feature type="domain" description="HTH marR-type" evidence="4">
    <location>
        <begin position="1"/>
        <end position="137"/>
    </location>
</feature>
<dbReference type="Proteomes" id="UP000198935">
    <property type="component" value="Unassembled WGS sequence"/>
</dbReference>
<dbReference type="AlphaFoldDB" id="A0A1H3SWG1"/>
<keyword evidence="6" id="KW-1185">Reference proteome</keyword>
<dbReference type="InterPro" id="IPR023187">
    <property type="entry name" value="Tscrpt_reg_MarR-type_CS"/>
</dbReference>
<dbReference type="InterPro" id="IPR000835">
    <property type="entry name" value="HTH_MarR-typ"/>
</dbReference>
<evidence type="ECO:0000256" key="2">
    <source>
        <dbReference type="ARBA" id="ARBA00023125"/>
    </source>
</evidence>
<dbReference type="SUPFAM" id="SSF46785">
    <property type="entry name" value="Winged helix' DNA-binding domain"/>
    <property type="match status" value="1"/>
</dbReference>
<dbReference type="Gene3D" id="1.10.10.10">
    <property type="entry name" value="Winged helix-like DNA-binding domain superfamily/Winged helix DNA-binding domain"/>
    <property type="match status" value="1"/>
</dbReference>
<evidence type="ECO:0000313" key="6">
    <source>
        <dbReference type="Proteomes" id="UP000198935"/>
    </source>
</evidence>
<dbReference type="GO" id="GO:0003677">
    <property type="term" value="F:DNA binding"/>
    <property type="evidence" value="ECO:0007669"/>
    <property type="project" value="UniProtKB-KW"/>
</dbReference>
<reference evidence="6" key="1">
    <citation type="submission" date="2016-10" db="EMBL/GenBank/DDBJ databases">
        <authorList>
            <person name="Varghese N."/>
            <person name="Submissions S."/>
        </authorList>
    </citation>
    <scope>NUCLEOTIDE SEQUENCE [LARGE SCALE GENOMIC DNA]</scope>
    <source>
        <strain evidence="6">SP</strain>
    </source>
</reference>
<dbReference type="EMBL" id="FNPI01000012">
    <property type="protein sequence ID" value="SDZ41469.1"/>
    <property type="molecule type" value="Genomic_DNA"/>
</dbReference>
<dbReference type="InterPro" id="IPR036388">
    <property type="entry name" value="WH-like_DNA-bd_sf"/>
</dbReference>
<dbReference type="PRINTS" id="PR00598">
    <property type="entry name" value="HTHMARR"/>
</dbReference>
<sequence length="152" mass="17276">MANDHDSIRKWISTIHRYSMTYRSRSFSQHGIGSGQLSFLSVLYQKDGISQDELAQQLHIDKTTAARAIQKLEQLGLVSRKTSTVDRRVNLVFLTQKARDIHPDILSTMQAWTDILVQGFSAAERELLLDMLKKVSRNAVDYISKLEKGGKL</sequence>
<dbReference type="InterPro" id="IPR036390">
    <property type="entry name" value="WH_DNA-bd_sf"/>
</dbReference>